<evidence type="ECO:0000313" key="2">
    <source>
        <dbReference type="Proteomes" id="UP000324222"/>
    </source>
</evidence>
<keyword evidence="2" id="KW-1185">Reference proteome</keyword>
<evidence type="ECO:0000313" key="1">
    <source>
        <dbReference type="EMBL" id="MPC25478.1"/>
    </source>
</evidence>
<accession>A0A5B7DVM6</accession>
<protein>
    <submittedName>
        <fullName evidence="1">Uncharacterized protein</fullName>
    </submittedName>
</protein>
<organism evidence="1 2">
    <name type="scientific">Portunus trituberculatus</name>
    <name type="common">Swimming crab</name>
    <name type="synonym">Neptunus trituberculatus</name>
    <dbReference type="NCBI Taxonomy" id="210409"/>
    <lineage>
        <taxon>Eukaryota</taxon>
        <taxon>Metazoa</taxon>
        <taxon>Ecdysozoa</taxon>
        <taxon>Arthropoda</taxon>
        <taxon>Crustacea</taxon>
        <taxon>Multicrustacea</taxon>
        <taxon>Malacostraca</taxon>
        <taxon>Eumalacostraca</taxon>
        <taxon>Eucarida</taxon>
        <taxon>Decapoda</taxon>
        <taxon>Pleocyemata</taxon>
        <taxon>Brachyura</taxon>
        <taxon>Eubrachyura</taxon>
        <taxon>Portunoidea</taxon>
        <taxon>Portunidae</taxon>
        <taxon>Portuninae</taxon>
        <taxon>Portunus</taxon>
    </lineage>
</organism>
<name>A0A5B7DVM6_PORTR</name>
<gene>
    <name evidence="1" type="ORF">E2C01_018595</name>
</gene>
<proteinExistence type="predicted"/>
<dbReference type="EMBL" id="VSRR010001469">
    <property type="protein sequence ID" value="MPC25478.1"/>
    <property type="molecule type" value="Genomic_DNA"/>
</dbReference>
<dbReference type="AlphaFoldDB" id="A0A5B7DVM6"/>
<dbReference type="Proteomes" id="UP000324222">
    <property type="component" value="Unassembled WGS sequence"/>
</dbReference>
<comment type="caution">
    <text evidence="1">The sequence shown here is derived from an EMBL/GenBank/DDBJ whole genome shotgun (WGS) entry which is preliminary data.</text>
</comment>
<reference evidence="1 2" key="1">
    <citation type="submission" date="2019-05" db="EMBL/GenBank/DDBJ databases">
        <title>Another draft genome of Portunus trituberculatus and its Hox gene families provides insights of decapod evolution.</title>
        <authorList>
            <person name="Jeong J.-H."/>
            <person name="Song I."/>
            <person name="Kim S."/>
            <person name="Choi T."/>
            <person name="Kim D."/>
            <person name="Ryu S."/>
            <person name="Kim W."/>
        </authorList>
    </citation>
    <scope>NUCLEOTIDE SEQUENCE [LARGE SCALE GENOMIC DNA]</scope>
    <source>
        <tissue evidence="1">Muscle</tissue>
    </source>
</reference>
<sequence length="77" mass="8716">MCHGTVNVTAISTSLRDPVVSESWYAQVRVIRKFPGTEREEGRLGRTERLISSPTCNCRGLMRSMLISSDTRQWSDV</sequence>